<protein>
    <submittedName>
        <fullName evidence="1">Uncharacterized protein</fullName>
    </submittedName>
</protein>
<keyword evidence="2" id="KW-1185">Reference proteome</keyword>
<reference evidence="1 2" key="1">
    <citation type="journal article" date="2018" name="Front. Plant Sci.">
        <title>Red Clover (Trifolium pratense) and Zigzag Clover (T. medium) - A Picture of Genomic Similarities and Differences.</title>
        <authorList>
            <person name="Dluhosova J."/>
            <person name="Istvanek J."/>
            <person name="Nedelnik J."/>
            <person name="Repkova J."/>
        </authorList>
    </citation>
    <scope>NUCLEOTIDE SEQUENCE [LARGE SCALE GENOMIC DNA]</scope>
    <source>
        <strain evidence="2">cv. 10/8</strain>
        <tissue evidence="1">Leaf</tissue>
    </source>
</reference>
<evidence type="ECO:0000313" key="2">
    <source>
        <dbReference type="Proteomes" id="UP000265520"/>
    </source>
</evidence>
<proteinExistence type="predicted"/>
<dbReference type="Proteomes" id="UP000265520">
    <property type="component" value="Unassembled WGS sequence"/>
</dbReference>
<feature type="non-terminal residue" evidence="1">
    <location>
        <position position="30"/>
    </location>
</feature>
<evidence type="ECO:0000313" key="1">
    <source>
        <dbReference type="EMBL" id="MCI34089.1"/>
    </source>
</evidence>
<sequence length="30" mass="3624">MSRFKARNKDISCFMRLVLVNVRREQNTNP</sequence>
<dbReference type="AlphaFoldDB" id="A0A392RCW0"/>
<comment type="caution">
    <text evidence="1">The sequence shown here is derived from an EMBL/GenBank/DDBJ whole genome shotgun (WGS) entry which is preliminary data.</text>
</comment>
<accession>A0A392RCW0</accession>
<name>A0A392RCW0_9FABA</name>
<dbReference type="EMBL" id="LXQA010210367">
    <property type="protein sequence ID" value="MCI34089.1"/>
    <property type="molecule type" value="Genomic_DNA"/>
</dbReference>
<organism evidence="1 2">
    <name type="scientific">Trifolium medium</name>
    <dbReference type="NCBI Taxonomy" id="97028"/>
    <lineage>
        <taxon>Eukaryota</taxon>
        <taxon>Viridiplantae</taxon>
        <taxon>Streptophyta</taxon>
        <taxon>Embryophyta</taxon>
        <taxon>Tracheophyta</taxon>
        <taxon>Spermatophyta</taxon>
        <taxon>Magnoliopsida</taxon>
        <taxon>eudicotyledons</taxon>
        <taxon>Gunneridae</taxon>
        <taxon>Pentapetalae</taxon>
        <taxon>rosids</taxon>
        <taxon>fabids</taxon>
        <taxon>Fabales</taxon>
        <taxon>Fabaceae</taxon>
        <taxon>Papilionoideae</taxon>
        <taxon>50 kb inversion clade</taxon>
        <taxon>NPAAA clade</taxon>
        <taxon>Hologalegina</taxon>
        <taxon>IRL clade</taxon>
        <taxon>Trifolieae</taxon>
        <taxon>Trifolium</taxon>
    </lineage>
</organism>